<feature type="non-terminal residue" evidence="2">
    <location>
        <position position="1"/>
    </location>
</feature>
<proteinExistence type="predicted"/>
<feature type="non-terminal residue" evidence="2">
    <location>
        <position position="55"/>
    </location>
</feature>
<evidence type="ECO:0000313" key="3">
    <source>
        <dbReference type="Proteomes" id="UP001178507"/>
    </source>
</evidence>
<accession>A0AA36NAL1</accession>
<gene>
    <name evidence="2" type="ORF">EVOR1521_LOCUS27551</name>
</gene>
<organism evidence="2 3">
    <name type="scientific">Effrenium voratum</name>
    <dbReference type="NCBI Taxonomy" id="2562239"/>
    <lineage>
        <taxon>Eukaryota</taxon>
        <taxon>Sar</taxon>
        <taxon>Alveolata</taxon>
        <taxon>Dinophyceae</taxon>
        <taxon>Suessiales</taxon>
        <taxon>Symbiodiniaceae</taxon>
        <taxon>Effrenium</taxon>
    </lineage>
</organism>
<protein>
    <submittedName>
        <fullName evidence="2">Uncharacterized protein</fullName>
    </submittedName>
</protein>
<name>A0AA36NAL1_9DINO</name>
<dbReference type="Proteomes" id="UP001178507">
    <property type="component" value="Unassembled WGS sequence"/>
</dbReference>
<evidence type="ECO:0000313" key="2">
    <source>
        <dbReference type="EMBL" id="CAJ1405305.1"/>
    </source>
</evidence>
<keyword evidence="3" id="KW-1185">Reference proteome</keyword>
<sequence>AGQPLGCLQDAAPQPRSGGGDLHRGRPGHAFGLPLRAPHRPEVCGAGSRDLRPPG</sequence>
<feature type="region of interest" description="Disordered" evidence="1">
    <location>
        <begin position="1"/>
        <end position="55"/>
    </location>
</feature>
<dbReference type="AlphaFoldDB" id="A0AA36NAL1"/>
<reference evidence="2" key="1">
    <citation type="submission" date="2023-08" db="EMBL/GenBank/DDBJ databases">
        <authorList>
            <person name="Chen Y."/>
            <person name="Shah S."/>
            <person name="Dougan E. K."/>
            <person name="Thang M."/>
            <person name="Chan C."/>
        </authorList>
    </citation>
    <scope>NUCLEOTIDE SEQUENCE</scope>
</reference>
<comment type="caution">
    <text evidence="2">The sequence shown here is derived from an EMBL/GenBank/DDBJ whole genome shotgun (WGS) entry which is preliminary data.</text>
</comment>
<dbReference type="EMBL" id="CAUJNA010003578">
    <property type="protein sequence ID" value="CAJ1405305.1"/>
    <property type="molecule type" value="Genomic_DNA"/>
</dbReference>
<evidence type="ECO:0000256" key="1">
    <source>
        <dbReference type="SAM" id="MobiDB-lite"/>
    </source>
</evidence>